<evidence type="ECO:0000313" key="2">
    <source>
        <dbReference type="EMBL" id="KJJ37987.1"/>
    </source>
</evidence>
<comment type="caution">
    <text evidence="2">The sequence shown here is derived from an EMBL/GenBank/DDBJ whole genome shotgun (WGS) entry which is preliminary data.</text>
</comment>
<evidence type="ECO:0008006" key="4">
    <source>
        <dbReference type="Google" id="ProtNLM"/>
    </source>
</evidence>
<dbReference type="RefSeq" id="WP_045081098.1">
    <property type="nucleotide sequence ID" value="NZ_JSVU01000007.1"/>
</dbReference>
<protein>
    <recommendedName>
        <fullName evidence="4">C1q domain-containing protein</fullName>
    </recommendedName>
</protein>
<reference evidence="2 3" key="1">
    <citation type="submission" date="2014-10" db="EMBL/GenBank/DDBJ databases">
        <title>Genome sequencing of Vitellibacter vladivostokensis KMM 3516.</title>
        <authorList>
            <person name="Thevarajoo S."/>
            <person name="Selvaratnam C."/>
            <person name="Goh K.M."/>
            <person name="Chong C.S."/>
        </authorList>
    </citation>
    <scope>NUCLEOTIDE SEQUENCE [LARGE SCALE GENOMIC DNA]</scope>
    <source>
        <strain evidence="2 3">KMM 3516</strain>
    </source>
</reference>
<keyword evidence="3" id="KW-1185">Reference proteome</keyword>
<gene>
    <name evidence="2" type="ORF">MB09_11810</name>
</gene>
<organism evidence="2 3">
    <name type="scientific">Aequorivita vladivostokensis</name>
    <dbReference type="NCBI Taxonomy" id="171194"/>
    <lineage>
        <taxon>Bacteria</taxon>
        <taxon>Pseudomonadati</taxon>
        <taxon>Bacteroidota</taxon>
        <taxon>Flavobacteriia</taxon>
        <taxon>Flavobacteriales</taxon>
        <taxon>Flavobacteriaceae</taxon>
        <taxon>Aequorivita</taxon>
    </lineage>
</organism>
<keyword evidence="1" id="KW-0732">Signal</keyword>
<accession>A0ABR5DGU7</accession>
<dbReference type="Proteomes" id="UP000033497">
    <property type="component" value="Unassembled WGS sequence"/>
</dbReference>
<name>A0ABR5DGU7_9FLAO</name>
<evidence type="ECO:0000256" key="1">
    <source>
        <dbReference type="SAM" id="SignalP"/>
    </source>
</evidence>
<sequence length="235" mass="25347">MILFNKAFGHILSCTLLFVFFSTAQSQVAIGTTTPDDGSAFEIESTLGAFVPPRMTDVQMRNIPTPLDGAVVYNTTTQSLFVFSNGSWKTTTNPTLVLNRAGGTVSTMNNTYYNFPLNSTHVQINDPTTFTISANGTIVINKTGTYAISASFSTSNIPSGSHKYIIGAYRNNSLVGYLSRGFVSVPGTGTDYFGASGILTYYLNAGDILELQYVLNNDNNPLNAAFFNIGITKMN</sequence>
<evidence type="ECO:0000313" key="3">
    <source>
        <dbReference type="Proteomes" id="UP000033497"/>
    </source>
</evidence>
<feature type="signal peptide" evidence="1">
    <location>
        <begin position="1"/>
        <end position="24"/>
    </location>
</feature>
<feature type="chain" id="PRO_5046814951" description="C1q domain-containing protein" evidence="1">
    <location>
        <begin position="25"/>
        <end position="235"/>
    </location>
</feature>
<proteinExistence type="predicted"/>
<dbReference type="EMBL" id="JSVU01000007">
    <property type="protein sequence ID" value="KJJ37987.1"/>
    <property type="molecule type" value="Genomic_DNA"/>
</dbReference>